<dbReference type="InterPro" id="IPR013762">
    <property type="entry name" value="Integrase-like_cat_sf"/>
</dbReference>
<dbReference type="PANTHER" id="PTHR33050">
    <property type="entry name" value="REVERSE TRANSCRIPTASE DOMAIN-CONTAINING PROTEIN"/>
    <property type="match status" value="1"/>
</dbReference>
<dbReference type="GO" id="GO:0006310">
    <property type="term" value="P:DNA recombination"/>
    <property type="evidence" value="ECO:0007669"/>
    <property type="project" value="UniProtKB-KW"/>
</dbReference>
<proteinExistence type="predicted"/>
<gene>
    <name evidence="2" type="ORF">EZS28_026194</name>
</gene>
<dbReference type="InterPro" id="IPR011010">
    <property type="entry name" value="DNA_brk_join_enz"/>
</dbReference>
<dbReference type="EMBL" id="SNRW01009253">
    <property type="protein sequence ID" value="KAA6378278.1"/>
    <property type="molecule type" value="Genomic_DNA"/>
</dbReference>
<comment type="caution">
    <text evidence="2">The sequence shown here is derived from an EMBL/GenBank/DDBJ whole genome shotgun (WGS) entry which is preliminary data.</text>
</comment>
<dbReference type="AlphaFoldDB" id="A0A5J4V6C3"/>
<dbReference type="GO" id="GO:0003677">
    <property type="term" value="F:DNA binding"/>
    <property type="evidence" value="ECO:0007669"/>
    <property type="project" value="InterPro"/>
</dbReference>
<dbReference type="Gene3D" id="1.10.443.10">
    <property type="entry name" value="Intergrase catalytic core"/>
    <property type="match status" value="1"/>
</dbReference>
<organism evidence="2 3">
    <name type="scientific">Streblomastix strix</name>
    <dbReference type="NCBI Taxonomy" id="222440"/>
    <lineage>
        <taxon>Eukaryota</taxon>
        <taxon>Metamonada</taxon>
        <taxon>Preaxostyla</taxon>
        <taxon>Oxymonadida</taxon>
        <taxon>Streblomastigidae</taxon>
        <taxon>Streblomastix</taxon>
    </lineage>
</organism>
<evidence type="ECO:0008006" key="4">
    <source>
        <dbReference type="Google" id="ProtNLM"/>
    </source>
</evidence>
<evidence type="ECO:0000313" key="2">
    <source>
        <dbReference type="EMBL" id="KAA6378278.1"/>
    </source>
</evidence>
<dbReference type="PANTHER" id="PTHR33050:SF7">
    <property type="entry name" value="RIBONUCLEASE H"/>
    <property type="match status" value="1"/>
</dbReference>
<dbReference type="SUPFAM" id="SSF56349">
    <property type="entry name" value="DNA breaking-rejoining enzymes"/>
    <property type="match status" value="1"/>
</dbReference>
<accession>A0A5J4V6C3</accession>
<dbReference type="GO" id="GO:0015074">
    <property type="term" value="P:DNA integration"/>
    <property type="evidence" value="ECO:0007669"/>
    <property type="project" value="InterPro"/>
</dbReference>
<dbReference type="CDD" id="cd09275">
    <property type="entry name" value="RNase_HI_RT_DIRS1"/>
    <property type="match status" value="1"/>
</dbReference>
<dbReference type="Proteomes" id="UP000324800">
    <property type="component" value="Unassembled WGS sequence"/>
</dbReference>
<keyword evidence="1" id="KW-0233">DNA recombination</keyword>
<name>A0A5J4V6C3_9EUKA</name>
<evidence type="ECO:0000313" key="3">
    <source>
        <dbReference type="Proteomes" id="UP000324800"/>
    </source>
</evidence>
<evidence type="ECO:0000256" key="1">
    <source>
        <dbReference type="ARBA" id="ARBA00023172"/>
    </source>
</evidence>
<protein>
    <recommendedName>
        <fullName evidence="4">Tyr recombinase domain-containing protein</fullName>
    </recommendedName>
</protein>
<reference evidence="2 3" key="1">
    <citation type="submission" date="2019-03" db="EMBL/GenBank/DDBJ databases">
        <title>Single cell metagenomics reveals metabolic interactions within the superorganism composed of flagellate Streblomastix strix and complex community of Bacteroidetes bacteria on its surface.</title>
        <authorList>
            <person name="Treitli S.C."/>
            <person name="Kolisko M."/>
            <person name="Husnik F."/>
            <person name="Keeling P."/>
            <person name="Hampl V."/>
        </authorList>
    </citation>
    <scope>NUCLEOTIDE SEQUENCE [LARGE SCALE GENOMIC DNA]</scope>
    <source>
        <strain evidence="2">ST1C</strain>
    </source>
</reference>
<dbReference type="InterPro" id="IPR052055">
    <property type="entry name" value="Hepadnavirus_pol/RT"/>
</dbReference>
<sequence length="616" mass="71296">MTTDAAPSGWCSTLQKEQEMIAMAHGTWNKKQAKLTSNNRKIKDITQDLRCFAKILKNSRVQSLAIRNDNSTAVFDIRKWRASISLIREIKQAHQTIQKLGIQIQNTYLPGVKNEIADAQSRLSRAGDCKLKEKIFQQTCLQMNLNLTIYLFQQYFNKLLTIYMSTIKGHGETAIDALNQTWKMELPWIHPPIPLLPAVLKKIREEQIKEMIIAPQWPGQIWCTELVNENAQSLMLCRSNEILESGISLIKKNLILTSGKICCFLMDRRPGKEEDSQKKILRILNVSKGATDMNLYRQRYNTQRRYYYAMKKLKKWIQINHCAILDLLTMKLHIIIIKVLAEFTSVNTSASSTLLFLNGLSTMLSLTFDIDLKNNHMLQFTRKAISVHMIVKPKYEDIWNVGILFDYCRGKGSNRNLTNIELQITLTSLLMTICSMRPAEIEGISLRHSVICEQTDKVDFRLKPKTKSRLHSLKLPKTRDRTICPRATFFDWLKRIENKHGRSIRDNKYGALWQNEDITIPAKRGQIQLRLKKLQNMMDIKGKQVYSFRHSAVTQLVVMCLDETLLNTYTGHAWNSKSINEYYVFAVRLKDNELATKLSDIRGQVEYNSISSTQQR</sequence>